<proteinExistence type="predicted"/>
<gene>
    <name evidence="1" type="ORF">LEP1GSC016_2489</name>
</gene>
<dbReference type="EMBL" id="ANMU01000159">
    <property type="protein sequence ID" value="EMJ78337.1"/>
    <property type="molecule type" value="Genomic_DNA"/>
</dbReference>
<comment type="caution">
    <text evidence="1">The sequence shown here is derived from an EMBL/GenBank/DDBJ whole genome shotgun (WGS) entry which is preliminary data.</text>
</comment>
<dbReference type="AlphaFoldDB" id="M6BF58"/>
<dbReference type="Proteomes" id="UP000011873">
    <property type="component" value="Unassembled WGS sequence"/>
</dbReference>
<evidence type="ECO:0000313" key="2">
    <source>
        <dbReference type="Proteomes" id="UP000011873"/>
    </source>
</evidence>
<reference evidence="1 2" key="1">
    <citation type="submission" date="2013-01" db="EMBL/GenBank/DDBJ databases">
        <authorList>
            <person name="Harkins D.M."/>
            <person name="Durkin A.S."/>
            <person name="Brinkac L.M."/>
            <person name="Haft D.H."/>
            <person name="Selengut J.D."/>
            <person name="Sanka R."/>
            <person name="DePew J."/>
            <person name="Purushe J."/>
            <person name="Galloway R.L."/>
            <person name="Vinetz J.M."/>
            <person name="Sutton G.G."/>
            <person name="Nierman W.C."/>
            <person name="Fouts D.E."/>
        </authorList>
    </citation>
    <scope>NUCLEOTIDE SEQUENCE [LARGE SCALE GENOMIC DNA]</scope>
    <source>
        <strain evidence="1 2">Sponselee CDC</strain>
    </source>
</reference>
<protein>
    <submittedName>
        <fullName evidence="1">Uncharacterized protein</fullName>
    </submittedName>
</protein>
<accession>M6BF58</accession>
<organism evidence="1 2">
    <name type="scientific">Leptospira borgpetersenii serovar Hardjo-bovis str. Sponselee</name>
    <dbReference type="NCBI Taxonomy" id="1303729"/>
    <lineage>
        <taxon>Bacteria</taxon>
        <taxon>Pseudomonadati</taxon>
        <taxon>Spirochaetota</taxon>
        <taxon>Spirochaetia</taxon>
        <taxon>Leptospirales</taxon>
        <taxon>Leptospiraceae</taxon>
        <taxon>Leptospira</taxon>
    </lineage>
</organism>
<name>M6BF58_LEPBO</name>
<evidence type="ECO:0000313" key="1">
    <source>
        <dbReference type="EMBL" id="EMJ78337.1"/>
    </source>
</evidence>
<dbReference type="PATRIC" id="fig|1218567.3.peg.3865"/>
<sequence>MESFWKNKKPFGKTEFLHYPKCNFRGTVVWMFEFLMRGLF</sequence>